<evidence type="ECO:0000259" key="2">
    <source>
        <dbReference type="Pfam" id="PF01910"/>
    </source>
</evidence>
<dbReference type="SUPFAM" id="SSF89957">
    <property type="entry name" value="MTH1187/YkoF-like"/>
    <property type="match status" value="1"/>
</dbReference>
<evidence type="ECO:0000313" key="4">
    <source>
        <dbReference type="Proteomes" id="UP000292781"/>
    </source>
</evidence>
<comment type="similarity">
    <text evidence="1">Belongs to the UPF0045 family.</text>
</comment>
<dbReference type="InterPro" id="IPR002767">
    <property type="entry name" value="Thiamine_BP"/>
</dbReference>
<keyword evidence="4" id="KW-1185">Reference proteome</keyword>
<reference evidence="3 4" key="1">
    <citation type="submission" date="2019-02" db="EMBL/GenBank/DDBJ databases">
        <title>Siculibacillus lacustris gen. nov., sp. nov., a new rosette-forming bacterium isolated from a freshwater crater lake (Lake St. Ana, Romania).</title>
        <authorList>
            <person name="Felfoldi T."/>
            <person name="Marton Z."/>
            <person name="Szabo A."/>
            <person name="Mentes A."/>
            <person name="Boka K."/>
            <person name="Marialigeti K."/>
            <person name="Mathe I."/>
            <person name="Koncz M."/>
            <person name="Schumann P."/>
            <person name="Toth E."/>
        </authorList>
    </citation>
    <scope>NUCLEOTIDE SEQUENCE [LARGE SCALE GENOMIC DNA]</scope>
    <source>
        <strain evidence="3 4">SA-279</strain>
    </source>
</reference>
<dbReference type="InterPro" id="IPR029756">
    <property type="entry name" value="MTH1187/YkoF-like"/>
</dbReference>
<evidence type="ECO:0000256" key="1">
    <source>
        <dbReference type="ARBA" id="ARBA00010272"/>
    </source>
</evidence>
<dbReference type="PANTHER" id="PTHR33777">
    <property type="entry name" value="UPF0045 PROTEIN ECM15"/>
    <property type="match status" value="1"/>
</dbReference>
<dbReference type="Gene3D" id="3.30.70.930">
    <property type="match status" value="1"/>
</dbReference>
<name>A0A4Q9VZJ7_9HYPH</name>
<organism evidence="3 4">
    <name type="scientific">Siculibacillus lacustris</name>
    <dbReference type="NCBI Taxonomy" id="1549641"/>
    <lineage>
        <taxon>Bacteria</taxon>
        <taxon>Pseudomonadati</taxon>
        <taxon>Pseudomonadota</taxon>
        <taxon>Alphaproteobacteria</taxon>
        <taxon>Hyphomicrobiales</taxon>
        <taxon>Ancalomicrobiaceae</taxon>
        <taxon>Siculibacillus</taxon>
    </lineage>
</organism>
<dbReference type="PANTHER" id="PTHR33777:SF1">
    <property type="entry name" value="UPF0045 PROTEIN ECM15"/>
    <property type="match status" value="1"/>
</dbReference>
<dbReference type="Proteomes" id="UP000292781">
    <property type="component" value="Unassembled WGS sequence"/>
</dbReference>
<evidence type="ECO:0000313" key="3">
    <source>
        <dbReference type="EMBL" id="TBW41268.1"/>
    </source>
</evidence>
<gene>
    <name evidence="3" type="ORF">EYW49_00645</name>
</gene>
<feature type="domain" description="Thiamine-binding protein" evidence="2">
    <location>
        <begin position="5"/>
        <end position="93"/>
    </location>
</feature>
<proteinExistence type="inferred from homology"/>
<sequence>MVLLEFAMYPVSKGESLSAYVARSLDIIDKSGLAYQLTPMGTILEGEWAEVMAVVTQCFEAMRADCPRVEVALKVDYRQGSTSRLTSKVAAVEDILGRKLSTGG</sequence>
<dbReference type="InterPro" id="IPR051614">
    <property type="entry name" value="UPF0045_domain"/>
</dbReference>
<dbReference type="EMBL" id="SJFN01000001">
    <property type="protein sequence ID" value="TBW41268.1"/>
    <property type="molecule type" value="Genomic_DNA"/>
</dbReference>
<dbReference type="RefSeq" id="WP_131304870.1">
    <property type="nucleotide sequence ID" value="NZ_SJFN01000001.1"/>
</dbReference>
<comment type="caution">
    <text evidence="3">The sequence shown here is derived from an EMBL/GenBank/DDBJ whole genome shotgun (WGS) entry which is preliminary data.</text>
</comment>
<dbReference type="NCBIfam" id="TIGR00106">
    <property type="entry name" value="MTH1187 family thiamine-binding protein"/>
    <property type="match status" value="1"/>
</dbReference>
<dbReference type="OrthoDB" id="9793516at2"/>
<dbReference type="AlphaFoldDB" id="A0A4Q9VZJ7"/>
<dbReference type="Pfam" id="PF01910">
    <property type="entry name" value="Thiamine_BP"/>
    <property type="match status" value="1"/>
</dbReference>
<dbReference type="GO" id="GO:0005829">
    <property type="term" value="C:cytosol"/>
    <property type="evidence" value="ECO:0007669"/>
    <property type="project" value="TreeGrafter"/>
</dbReference>
<accession>A0A4Q9VZJ7</accession>
<protein>
    <submittedName>
        <fullName evidence="3">MTH1187 family thiamine-binding protein</fullName>
    </submittedName>
</protein>